<gene>
    <name evidence="2" type="primary">CG14053-RA</name>
</gene>
<feature type="non-terminal residue" evidence="2">
    <location>
        <position position="1"/>
    </location>
</feature>
<keyword evidence="1" id="KW-0812">Transmembrane</keyword>
<keyword evidence="1" id="KW-0472">Membrane</keyword>
<proteinExistence type="evidence at transcript level"/>
<dbReference type="AlphaFoldDB" id="G4LU20"/>
<dbReference type="VEuPathDB" id="VectorBase:FBgn0029603"/>
<name>G4LU20_DROME</name>
<dbReference type="HOGENOM" id="CLU_1257247_0_0_1"/>
<evidence type="ECO:0000313" key="2">
    <source>
        <dbReference type="EMBL" id="AEQ05551.1"/>
    </source>
</evidence>
<keyword evidence="1" id="KW-1133">Transmembrane helix</keyword>
<accession>G4LU20</accession>
<sequence>SHTTEARNIFPSIRKTKKKTKKSIYFLVMDISQSDDLYECGVERERETVHQSSRTVRDPLQVFHWIASLDVAQLEDETPPPSFYFDLLETNDVELDCSVYSGKLLVTLGSQTDVSQPEVSQEYADNALAVEPTDLKISIPEDATACPCHAASDDEVSITIFVESETEPEPHGNSEHQPSRFSFFGMLLKAVVALSVVNALYVLWTIGFEAFKNRVWQSSSVNMPPPRTTSIRETRASLPESIWRSVEAKLASLRARLN</sequence>
<evidence type="ECO:0000256" key="1">
    <source>
        <dbReference type="SAM" id="Phobius"/>
    </source>
</evidence>
<feature type="transmembrane region" description="Helical" evidence="1">
    <location>
        <begin position="183"/>
        <end position="204"/>
    </location>
</feature>
<dbReference type="ExpressionAtlas" id="G4LU20">
    <property type="expression patterns" value="baseline and differential"/>
</dbReference>
<dbReference type="EMBL" id="BT132650">
    <property type="protein sequence ID" value="AEQ05551.1"/>
    <property type="molecule type" value="mRNA"/>
</dbReference>
<organism evidence="2">
    <name type="scientific">Drosophila melanogaster</name>
    <name type="common">Fruit fly</name>
    <dbReference type="NCBI Taxonomy" id="7227"/>
    <lineage>
        <taxon>Eukaryota</taxon>
        <taxon>Metazoa</taxon>
        <taxon>Ecdysozoa</taxon>
        <taxon>Arthropoda</taxon>
        <taxon>Hexapoda</taxon>
        <taxon>Insecta</taxon>
        <taxon>Pterygota</taxon>
        <taxon>Neoptera</taxon>
        <taxon>Endopterygota</taxon>
        <taxon>Diptera</taxon>
        <taxon>Brachycera</taxon>
        <taxon>Muscomorpha</taxon>
        <taxon>Ephydroidea</taxon>
        <taxon>Drosophilidae</taxon>
        <taxon>Drosophila</taxon>
        <taxon>Sophophora</taxon>
    </lineage>
</organism>
<reference evidence="2" key="1">
    <citation type="submission" date="2011-10" db="EMBL/GenBank/DDBJ databases">
        <authorList>
            <person name="Carlson J."/>
            <person name="Booth B."/>
            <person name="Frise E."/>
            <person name="Park S."/>
            <person name="Wan K."/>
            <person name="Yu C."/>
            <person name="Celniker S."/>
        </authorList>
    </citation>
    <scope>NUCLEOTIDE SEQUENCE</scope>
</reference>
<protein>
    <submittedName>
        <fullName evidence="2">AT29314p1</fullName>
    </submittedName>
</protein>
<dbReference type="OrthoDB" id="7867943at2759"/>